<reference evidence="1 2" key="1">
    <citation type="submission" date="2015-10" db="EMBL/GenBank/DDBJ databases">
        <title>Draft genome sequence of Novosphingobium fuchskuhlense DSM 25065 isolated from a surface water sample of the southwest basin of Lake Grosse Fuchskuhle.</title>
        <authorList>
            <person name="Ruckert C."/>
            <person name="Winkler A."/>
            <person name="Glaeser J."/>
            <person name="Grossart H.-P."/>
            <person name="Kalinowski J."/>
            <person name="Glaeser S."/>
        </authorList>
    </citation>
    <scope>NUCLEOTIDE SEQUENCE [LARGE SCALE GENOMIC DNA]</scope>
    <source>
        <strain evidence="1 2">FNE08-7</strain>
    </source>
</reference>
<gene>
    <name evidence="1" type="ORF">AQZ52_03405</name>
</gene>
<dbReference type="AlphaFoldDB" id="A0A117UYC8"/>
<sequence length="87" mass="9607">MIVLAWPRVEGYAMTGSAYGARVACSCRFVGGRPLGDCRKDFEPGMDLITLSEDTAARSVTARFPMVARQTATYREGWGCVLEPWSR</sequence>
<keyword evidence="2" id="KW-1185">Reference proteome</keyword>
<organism evidence="1 2">
    <name type="scientific">Novosphingobium fuchskuhlense</name>
    <dbReference type="NCBI Taxonomy" id="1117702"/>
    <lineage>
        <taxon>Bacteria</taxon>
        <taxon>Pseudomonadati</taxon>
        <taxon>Pseudomonadota</taxon>
        <taxon>Alphaproteobacteria</taxon>
        <taxon>Sphingomonadales</taxon>
        <taxon>Sphingomonadaceae</taxon>
        <taxon>Novosphingobium</taxon>
    </lineage>
</organism>
<dbReference type="Proteomes" id="UP000058012">
    <property type="component" value="Unassembled WGS sequence"/>
</dbReference>
<protein>
    <submittedName>
        <fullName evidence="1">Uncharacterized protein</fullName>
    </submittedName>
</protein>
<accession>A0A117UYC8</accession>
<proteinExistence type="predicted"/>
<comment type="caution">
    <text evidence="1">The sequence shown here is derived from an EMBL/GenBank/DDBJ whole genome shotgun (WGS) entry which is preliminary data.</text>
</comment>
<dbReference type="EMBL" id="LLZS01000003">
    <property type="protein sequence ID" value="KUR73136.1"/>
    <property type="molecule type" value="Genomic_DNA"/>
</dbReference>
<evidence type="ECO:0000313" key="1">
    <source>
        <dbReference type="EMBL" id="KUR73136.1"/>
    </source>
</evidence>
<dbReference type="STRING" id="1117702.AQZ52_03405"/>
<name>A0A117UYC8_9SPHN</name>
<evidence type="ECO:0000313" key="2">
    <source>
        <dbReference type="Proteomes" id="UP000058012"/>
    </source>
</evidence>